<keyword evidence="2 7" id="KW-0285">Flavoprotein</keyword>
<dbReference type="GO" id="GO:0016491">
    <property type="term" value="F:oxidoreductase activity"/>
    <property type="evidence" value="ECO:0007669"/>
    <property type="project" value="UniProtKB-UniRule"/>
</dbReference>
<evidence type="ECO:0000256" key="2">
    <source>
        <dbReference type="ARBA" id="ARBA00022630"/>
    </source>
</evidence>
<reference evidence="10 11" key="1">
    <citation type="journal article" date="2016" name="Genome Biol. Evol.">
        <title>Comparative Genomic Analyses of the Moraxella catarrhalis Serosensitive and Seroresistant Lineages Demonstrate Their Independent Evolution.</title>
        <authorList>
            <person name="Earl J.P."/>
            <person name="de Vries S.P."/>
            <person name="Ahmed A."/>
            <person name="Powell E."/>
            <person name="Schultz M.P."/>
            <person name="Hermans P.W."/>
            <person name="Hill D.J."/>
            <person name="Zhou Z."/>
            <person name="Constantinidou C.I."/>
            <person name="Hu F.Z."/>
            <person name="Bootsma H.J."/>
            <person name="Ehrlich G.D."/>
        </authorList>
    </citation>
    <scope>NUCLEOTIDE SEQUENCE [LARGE SCALE GENOMIC DNA]</scope>
    <source>
        <strain evidence="10 11">Z7542</strain>
    </source>
</reference>
<dbReference type="Proteomes" id="UP000078228">
    <property type="component" value="Unassembled WGS sequence"/>
</dbReference>
<evidence type="ECO:0000256" key="4">
    <source>
        <dbReference type="ARBA" id="ARBA00022857"/>
    </source>
</evidence>
<evidence type="ECO:0000256" key="7">
    <source>
        <dbReference type="PIRNR" id="PIRNR000232"/>
    </source>
</evidence>
<evidence type="ECO:0000256" key="1">
    <source>
        <dbReference type="ARBA" id="ARBA00007118"/>
    </source>
</evidence>
<evidence type="ECO:0000256" key="6">
    <source>
        <dbReference type="ARBA" id="ARBA00023027"/>
    </source>
</evidence>
<gene>
    <name evidence="10" type="ORF">AO384_2122</name>
</gene>
<dbReference type="InterPro" id="IPR026021">
    <property type="entry name" value="YdjA-like"/>
</dbReference>
<keyword evidence="4 7" id="KW-0521">NADP</keyword>
<dbReference type="RefSeq" id="WP_064609878.1">
    <property type="nucleotide sequence ID" value="NZ_LXHB01000019.1"/>
</dbReference>
<dbReference type="InterPro" id="IPR000415">
    <property type="entry name" value="Nitroreductase-like"/>
</dbReference>
<sequence>MTNEILTIIHQRRSIGNLSLPMPNEAELKAVLEAAMVAPDHKQLKPWRFWVLTGEALTEFGQVLLSAAEHEAASRGEILDEVAIKKMLNMPLRAPMIIVIATQYQYHEKVPPFEQLLSAGAAAQNMLLTLESLGYRSMWRTGPLCNTPEVKAHFGMTKENTICGLIYTGSSSVQMPDRESVDLSDYVEYRQ</sequence>
<dbReference type="PATRIC" id="fig|480.237.peg.165"/>
<keyword evidence="6 7" id="KW-0520">NAD</keyword>
<comment type="similarity">
    <text evidence="1 7">Belongs to the nitroreductase family.</text>
</comment>
<evidence type="ECO:0000313" key="10">
    <source>
        <dbReference type="EMBL" id="OAU94765.1"/>
    </source>
</evidence>
<evidence type="ECO:0000256" key="8">
    <source>
        <dbReference type="PIRSR" id="PIRSR000232-1"/>
    </source>
</evidence>
<evidence type="ECO:0000313" key="11">
    <source>
        <dbReference type="Proteomes" id="UP000078228"/>
    </source>
</evidence>
<comment type="caution">
    <text evidence="10">The sequence shown here is derived from an EMBL/GenBank/DDBJ whole genome shotgun (WGS) entry which is preliminary data.</text>
</comment>
<feature type="binding site" description="in other chain" evidence="8">
    <location>
        <begin position="139"/>
        <end position="141"/>
    </location>
    <ligand>
        <name>FMN</name>
        <dbReference type="ChEBI" id="CHEBI:58210"/>
        <note>ligand shared between dimeric partners</note>
    </ligand>
</feature>
<dbReference type="OrthoDB" id="9804207at2"/>
<dbReference type="InterPro" id="IPR029479">
    <property type="entry name" value="Nitroreductase"/>
</dbReference>
<keyword evidence="3 7" id="KW-0288">FMN</keyword>
<keyword evidence="5 7" id="KW-0560">Oxidoreductase</keyword>
<feature type="domain" description="Nitroreductase" evidence="9">
    <location>
        <begin position="9"/>
        <end position="169"/>
    </location>
</feature>
<organism evidence="10 11">
    <name type="scientific">Moraxella catarrhalis</name>
    <name type="common">Branhamella catarrhalis</name>
    <dbReference type="NCBI Taxonomy" id="480"/>
    <lineage>
        <taxon>Bacteria</taxon>
        <taxon>Pseudomonadati</taxon>
        <taxon>Pseudomonadota</taxon>
        <taxon>Gammaproteobacteria</taxon>
        <taxon>Moraxellales</taxon>
        <taxon>Moraxellaceae</taxon>
        <taxon>Moraxella</taxon>
    </lineage>
</organism>
<keyword evidence="11" id="KW-1185">Reference proteome</keyword>
<dbReference type="PANTHER" id="PTHR43821">
    <property type="entry name" value="NAD(P)H NITROREDUCTASE YDJA-RELATED"/>
    <property type="match status" value="1"/>
</dbReference>
<protein>
    <recommendedName>
        <fullName evidence="7">Putative NAD(P)H nitroreductase</fullName>
        <ecNumber evidence="7">1.-.-.-</ecNumber>
    </recommendedName>
</protein>
<evidence type="ECO:0000259" key="9">
    <source>
        <dbReference type="Pfam" id="PF00881"/>
    </source>
</evidence>
<accession>A0A198UEE9</accession>
<evidence type="ECO:0000256" key="3">
    <source>
        <dbReference type="ARBA" id="ARBA00022643"/>
    </source>
</evidence>
<dbReference type="PIRSF" id="PIRSF000232">
    <property type="entry name" value="YdjA"/>
    <property type="match status" value="1"/>
</dbReference>
<dbReference type="EMBL" id="LXHC01000028">
    <property type="protein sequence ID" value="OAU94765.1"/>
    <property type="molecule type" value="Genomic_DNA"/>
</dbReference>
<name>A0A198UEE9_MORCA</name>
<dbReference type="AlphaFoldDB" id="A0A198UEE9"/>
<dbReference type="CDD" id="cd02135">
    <property type="entry name" value="YdjA-like"/>
    <property type="match status" value="1"/>
</dbReference>
<feature type="binding site" description="in other chain" evidence="8">
    <location>
        <begin position="12"/>
        <end position="14"/>
    </location>
    <ligand>
        <name>FMN</name>
        <dbReference type="ChEBI" id="CHEBI:58210"/>
        <note>ligand shared between dimeric partners</note>
    </ligand>
</feature>
<dbReference type="EC" id="1.-.-.-" evidence="7"/>
<dbReference type="InterPro" id="IPR052530">
    <property type="entry name" value="NAD(P)H_nitroreductase"/>
</dbReference>
<feature type="binding site" evidence="8">
    <location>
        <position position="41"/>
    </location>
    <ligand>
        <name>FMN</name>
        <dbReference type="ChEBI" id="CHEBI:58210"/>
        <note>ligand shared between dimeric partners</note>
    </ligand>
</feature>
<dbReference type="Pfam" id="PF00881">
    <property type="entry name" value="Nitroreductase"/>
    <property type="match status" value="1"/>
</dbReference>
<comment type="cofactor">
    <cofactor evidence="8">
        <name>FMN</name>
        <dbReference type="ChEBI" id="CHEBI:58210"/>
    </cofactor>
    <text evidence="8">Binds 1 FMN per subunit.</text>
</comment>
<dbReference type="Gene3D" id="3.40.109.10">
    <property type="entry name" value="NADH Oxidase"/>
    <property type="match status" value="1"/>
</dbReference>
<proteinExistence type="inferred from homology"/>
<dbReference type="eggNOG" id="COG0778">
    <property type="taxonomic scope" value="Bacteria"/>
</dbReference>
<dbReference type="SUPFAM" id="SSF55469">
    <property type="entry name" value="FMN-dependent nitroreductase-like"/>
    <property type="match status" value="1"/>
</dbReference>
<dbReference type="PANTHER" id="PTHR43821:SF1">
    <property type="entry name" value="NAD(P)H NITROREDUCTASE YDJA-RELATED"/>
    <property type="match status" value="1"/>
</dbReference>
<evidence type="ECO:0000256" key="5">
    <source>
        <dbReference type="ARBA" id="ARBA00023002"/>
    </source>
</evidence>